<dbReference type="PANTHER" id="PTHR10961:SF46">
    <property type="entry name" value="PEROXISOMAL SARCOSINE OXIDASE"/>
    <property type="match status" value="1"/>
</dbReference>
<dbReference type="Pfam" id="PF01266">
    <property type="entry name" value="DAO"/>
    <property type="match status" value="1"/>
</dbReference>
<evidence type="ECO:0000313" key="7">
    <source>
        <dbReference type="EMBL" id="EHY59526.1"/>
    </source>
</evidence>
<feature type="domain" description="FAD dependent oxidoreductase" evidence="6">
    <location>
        <begin position="10"/>
        <end position="375"/>
    </location>
</feature>
<evidence type="ECO:0000256" key="1">
    <source>
        <dbReference type="ARBA" id="ARBA00001974"/>
    </source>
</evidence>
<evidence type="ECO:0000256" key="3">
    <source>
        <dbReference type="ARBA" id="ARBA00022630"/>
    </source>
</evidence>
<dbReference type="HOGENOM" id="CLU_007884_0_1_1"/>
<dbReference type="AlphaFoldDB" id="H6C730"/>
<keyword evidence="4" id="KW-0274">FAD</keyword>
<proteinExistence type="inferred from homology"/>
<evidence type="ECO:0000256" key="2">
    <source>
        <dbReference type="ARBA" id="ARBA00010989"/>
    </source>
</evidence>
<keyword evidence="3" id="KW-0285">Flavoprotein</keyword>
<reference evidence="7" key="1">
    <citation type="submission" date="2011-07" db="EMBL/GenBank/DDBJ databases">
        <title>The Genome Sequence of Exophiala (Wangiella) dermatitidis NIH/UT8656.</title>
        <authorList>
            <consortium name="The Broad Institute Genome Sequencing Platform"/>
            <person name="Cuomo C."/>
            <person name="Wang Z."/>
            <person name="Hunicke-Smith S."/>
            <person name="Szanislo P.J."/>
            <person name="Earl A."/>
            <person name="Young S.K."/>
            <person name="Zeng Q."/>
            <person name="Gargeya S."/>
            <person name="Fitzgerald M."/>
            <person name="Haas B."/>
            <person name="Abouelleil A."/>
            <person name="Alvarado L."/>
            <person name="Arachchi H.M."/>
            <person name="Berlin A."/>
            <person name="Brown A."/>
            <person name="Chapman S.B."/>
            <person name="Chen Z."/>
            <person name="Dunbar C."/>
            <person name="Freedman E."/>
            <person name="Gearin G."/>
            <person name="Gellesch M."/>
            <person name="Goldberg J."/>
            <person name="Griggs A."/>
            <person name="Gujja S."/>
            <person name="Heiman D."/>
            <person name="Howarth C."/>
            <person name="Larson L."/>
            <person name="Lui A."/>
            <person name="MacDonald P.J.P."/>
            <person name="Montmayeur A."/>
            <person name="Murphy C."/>
            <person name="Neiman D."/>
            <person name="Pearson M."/>
            <person name="Priest M."/>
            <person name="Roberts A."/>
            <person name="Saif S."/>
            <person name="Shea T."/>
            <person name="Shenoy N."/>
            <person name="Sisk P."/>
            <person name="Stolte C."/>
            <person name="Sykes S."/>
            <person name="Wortman J."/>
            <person name="Nusbaum C."/>
            <person name="Birren B."/>
        </authorList>
    </citation>
    <scope>NUCLEOTIDE SEQUENCE</scope>
    <source>
        <strain evidence="7">NIH/UT8656</strain>
    </source>
</reference>
<dbReference type="eggNOG" id="KOG2820">
    <property type="taxonomic scope" value="Eukaryota"/>
</dbReference>
<comment type="similarity">
    <text evidence="2">Belongs to the MSOX/MTOX family.</text>
</comment>
<protein>
    <submittedName>
        <fullName evidence="7">Fructosyl amino acid oxidase</fullName>
    </submittedName>
</protein>
<sequence length="430" mass="47757">MAGKMDKNSRILIVGAGAFGTSTAYHLSQRGYKSIRVLDKHPVPSIDAASTDISKVIRFDYNEPLYARLALEAIEIYKSSDLYRDLYHVPGWVLSALNLSVPFVKGSISTSERLGVKGLEILSKDQVRQRIPQVKGDLDGWNINVWNPSAGWIASGEALKRLAEAARANGVEFVSGTDRGTVQELIVSNGKCAGVRTRDGTVHTADLVVLAAGAWLPSLIDLKDQLIAKGHSVAHIQLSPEEAKRYQNMPILDNLELGYFFPPAQDGVFKTAHSQFITNTMSKNGVSTPHTFVENPDDGLPLEIEATMRRNIRRVLPELADRPFSFTRLCWDADTPDRHFLITPHPDHKGLFIAGGGSAHGFKFMPVLGKYIADLLEGTLEPDIARAWRWRPNQKMGTNLAHMDPEMELRDLSGWHGRRRNGPQKREARL</sequence>
<gene>
    <name evidence="7" type="ORF">HMPREF1120_07514</name>
</gene>
<organism evidence="7 8">
    <name type="scientific">Exophiala dermatitidis (strain ATCC 34100 / CBS 525.76 / NIH/UT8656)</name>
    <name type="common">Black yeast</name>
    <name type="synonym">Wangiella dermatitidis</name>
    <dbReference type="NCBI Taxonomy" id="858893"/>
    <lineage>
        <taxon>Eukaryota</taxon>
        <taxon>Fungi</taxon>
        <taxon>Dikarya</taxon>
        <taxon>Ascomycota</taxon>
        <taxon>Pezizomycotina</taxon>
        <taxon>Eurotiomycetes</taxon>
        <taxon>Chaetothyriomycetidae</taxon>
        <taxon>Chaetothyriales</taxon>
        <taxon>Herpotrichiellaceae</taxon>
        <taxon>Exophiala</taxon>
    </lineage>
</organism>
<accession>H6C730</accession>
<comment type="cofactor">
    <cofactor evidence="1">
        <name>FAD</name>
        <dbReference type="ChEBI" id="CHEBI:57692"/>
    </cofactor>
</comment>
<dbReference type="VEuPathDB" id="FungiDB:HMPREF1120_07514"/>
<evidence type="ECO:0000256" key="4">
    <source>
        <dbReference type="ARBA" id="ARBA00022827"/>
    </source>
</evidence>
<dbReference type="PANTHER" id="PTHR10961">
    <property type="entry name" value="PEROXISOMAL SARCOSINE OXIDASE"/>
    <property type="match status" value="1"/>
</dbReference>
<dbReference type="GO" id="GO:0008115">
    <property type="term" value="F:sarcosine oxidase activity"/>
    <property type="evidence" value="ECO:0007669"/>
    <property type="project" value="TreeGrafter"/>
</dbReference>
<keyword evidence="8" id="KW-1185">Reference proteome</keyword>
<evidence type="ECO:0000313" key="8">
    <source>
        <dbReference type="Proteomes" id="UP000007304"/>
    </source>
</evidence>
<dbReference type="InParanoid" id="H6C730"/>
<dbReference type="GeneID" id="20312153"/>
<evidence type="ECO:0000256" key="5">
    <source>
        <dbReference type="ARBA" id="ARBA00023002"/>
    </source>
</evidence>
<dbReference type="EMBL" id="JH226135">
    <property type="protein sequence ID" value="EHY59526.1"/>
    <property type="molecule type" value="Genomic_DNA"/>
</dbReference>
<name>H6C730_EXODN</name>
<dbReference type="STRING" id="858893.H6C730"/>
<dbReference type="InterPro" id="IPR045170">
    <property type="entry name" value="MTOX"/>
</dbReference>
<dbReference type="InterPro" id="IPR006076">
    <property type="entry name" value="FAD-dep_OxRdtase"/>
</dbReference>
<dbReference type="InterPro" id="IPR036188">
    <property type="entry name" value="FAD/NAD-bd_sf"/>
</dbReference>
<dbReference type="OMA" id="VWNPTAG"/>
<dbReference type="Gene3D" id="3.30.9.10">
    <property type="entry name" value="D-Amino Acid Oxidase, subunit A, domain 2"/>
    <property type="match status" value="1"/>
</dbReference>
<dbReference type="GO" id="GO:0050660">
    <property type="term" value="F:flavin adenine dinucleotide binding"/>
    <property type="evidence" value="ECO:0007669"/>
    <property type="project" value="InterPro"/>
</dbReference>
<evidence type="ECO:0000259" key="6">
    <source>
        <dbReference type="Pfam" id="PF01266"/>
    </source>
</evidence>
<dbReference type="Proteomes" id="UP000007304">
    <property type="component" value="Unassembled WGS sequence"/>
</dbReference>
<keyword evidence="5" id="KW-0560">Oxidoreductase</keyword>
<dbReference type="SUPFAM" id="SSF51905">
    <property type="entry name" value="FAD/NAD(P)-binding domain"/>
    <property type="match status" value="1"/>
</dbReference>
<dbReference type="Gene3D" id="3.50.50.60">
    <property type="entry name" value="FAD/NAD(P)-binding domain"/>
    <property type="match status" value="1"/>
</dbReference>
<dbReference type="RefSeq" id="XP_009159987.1">
    <property type="nucleotide sequence ID" value="XM_009161739.1"/>
</dbReference>